<dbReference type="AlphaFoldDB" id="L9ZA91"/>
<dbReference type="SUPFAM" id="SSF54427">
    <property type="entry name" value="NTF2-like"/>
    <property type="match status" value="1"/>
</dbReference>
<evidence type="ECO:0000313" key="1">
    <source>
        <dbReference type="EMBL" id="ELY82911.1"/>
    </source>
</evidence>
<dbReference type="Proteomes" id="UP000011592">
    <property type="component" value="Unassembled WGS sequence"/>
</dbReference>
<dbReference type="Pfam" id="PF07366">
    <property type="entry name" value="SnoaL"/>
    <property type="match status" value="1"/>
</dbReference>
<dbReference type="PANTHER" id="PTHR38436">
    <property type="entry name" value="POLYKETIDE CYCLASE SNOAL-LIKE DOMAIN"/>
    <property type="match status" value="1"/>
</dbReference>
<organism evidence="1 2">
    <name type="scientific">Natrinema gari JCM 14663</name>
    <dbReference type="NCBI Taxonomy" id="1230459"/>
    <lineage>
        <taxon>Archaea</taxon>
        <taxon>Methanobacteriati</taxon>
        <taxon>Methanobacteriota</taxon>
        <taxon>Stenosarchaea group</taxon>
        <taxon>Halobacteria</taxon>
        <taxon>Halobacteriales</taxon>
        <taxon>Natrialbaceae</taxon>
        <taxon>Natrinema</taxon>
    </lineage>
</organism>
<protein>
    <submittedName>
        <fullName evidence="1">Putative cyclase</fullName>
    </submittedName>
</protein>
<dbReference type="PANTHER" id="PTHR38436:SF1">
    <property type="entry name" value="ESTER CYCLASE"/>
    <property type="match status" value="1"/>
</dbReference>
<dbReference type="InterPro" id="IPR032710">
    <property type="entry name" value="NTF2-like_dom_sf"/>
</dbReference>
<sequence length="183" mass="20249">MLLETQRLYSGSVESVSGFDRCQHVGGNMLTTTPNLIAVVTGDMRTPEDTLTQLYEDVWNGSNPNTANELVHEEYQIHDRELAAEMQGPALYRALASGTRDIFPDMTVTIDDLMAADEKVALRWTMTGTHEGGPLFGVEPTGQEVELTAIEINRFEDGKLIETWTQSDQLGLMQQLGGELEDS</sequence>
<dbReference type="Gene3D" id="3.10.450.50">
    <property type="match status" value="1"/>
</dbReference>
<dbReference type="InterPro" id="IPR009959">
    <property type="entry name" value="Cyclase_SnoaL-like"/>
</dbReference>
<accession>L9ZA91</accession>
<dbReference type="EMBL" id="AOIJ01000033">
    <property type="protein sequence ID" value="ELY82911.1"/>
    <property type="molecule type" value="Genomic_DNA"/>
</dbReference>
<comment type="caution">
    <text evidence="1">The sequence shown here is derived from an EMBL/GenBank/DDBJ whole genome shotgun (WGS) entry which is preliminary data.</text>
</comment>
<keyword evidence="2" id="KW-1185">Reference proteome</keyword>
<reference evidence="1 2" key="1">
    <citation type="journal article" date="2014" name="PLoS Genet.">
        <title>Phylogenetically driven sequencing of extremely halophilic archaea reveals strategies for static and dynamic osmo-response.</title>
        <authorList>
            <person name="Becker E.A."/>
            <person name="Seitzer P.M."/>
            <person name="Tritt A."/>
            <person name="Larsen D."/>
            <person name="Krusor M."/>
            <person name="Yao A.I."/>
            <person name="Wu D."/>
            <person name="Madern D."/>
            <person name="Eisen J.A."/>
            <person name="Darling A.E."/>
            <person name="Facciotti M.T."/>
        </authorList>
    </citation>
    <scope>NUCLEOTIDE SEQUENCE [LARGE SCALE GENOMIC DNA]</scope>
    <source>
        <strain evidence="1 2">JCM 14663</strain>
    </source>
</reference>
<name>L9ZA91_9EURY</name>
<proteinExistence type="predicted"/>
<dbReference type="GO" id="GO:0030638">
    <property type="term" value="P:polyketide metabolic process"/>
    <property type="evidence" value="ECO:0007669"/>
    <property type="project" value="InterPro"/>
</dbReference>
<evidence type="ECO:0000313" key="2">
    <source>
        <dbReference type="Proteomes" id="UP000011592"/>
    </source>
</evidence>
<dbReference type="PATRIC" id="fig|1230459.4.peg.696"/>
<gene>
    <name evidence="1" type="ORF">C486_03509</name>
</gene>